<dbReference type="GO" id="GO:0020037">
    <property type="term" value="F:heme binding"/>
    <property type="evidence" value="ECO:0007669"/>
    <property type="project" value="InterPro"/>
</dbReference>
<evidence type="ECO:0000256" key="2">
    <source>
        <dbReference type="ARBA" id="ARBA00010617"/>
    </source>
</evidence>
<dbReference type="GO" id="GO:0016705">
    <property type="term" value="F:oxidoreductase activity, acting on paired donors, with incorporation or reduction of molecular oxygen"/>
    <property type="evidence" value="ECO:0007669"/>
    <property type="project" value="InterPro"/>
</dbReference>
<sequence length="532" mass="60533">MDFFNQTYLAAELPPSLAPALFVVSDLLDAPVKLGVTTAITALVSFLAYQAYRPSVDKRSPAFTSDTLPIIGSFGFVTRQWSFWKNAVKESRTGNFSFWQGKRHLIGISGRNARIMLLDHPQLCFISGQSLLAFGLHFWPPIHKAFHGTGERNSSYFLKTLLPLLKTARLERVFKGAMEDASTDFKKLTTTHPNGVINAPTLWRTVFRQNARLFISDDFVHDQALFKKISDHLDVLLHSYSPFYAFLRWIPEPSMIRRRIARQGIRKIIQNLIADRKKNGTKYKDDPLAMMMANGDDEENITEFCTSATFITSTNAHVIFPQLIETMAVHPDWQEKCYREIVAAANIYNKDTSLPLIDRIQSIPMRAWETSFPNLEMCMYEIIRVWTSFAAGRLNISGKAIPIPDSNEVIPPGAFAIWNSTELNFNEELFPTPHKFDPERFKEGRREFEKEPYGFFGWGAGQHPCAGKRWGKLQQTILVAHALALYKWSSCDENGNKDPHAAQRQDLGVELDSEAKFALPAAYCKFEPRQPL</sequence>
<comment type="cofactor">
    <cofactor evidence="1 8">
        <name>heme</name>
        <dbReference type="ChEBI" id="CHEBI:30413"/>
    </cofactor>
</comment>
<keyword evidence="3 8" id="KW-0349">Heme</keyword>
<dbReference type="Proteomes" id="UP000225277">
    <property type="component" value="Unassembled WGS sequence"/>
</dbReference>
<evidence type="ECO:0000313" key="10">
    <source>
        <dbReference type="Proteomes" id="UP000225277"/>
    </source>
</evidence>
<gene>
    <name evidence="9" type="ORF">RCC_01329</name>
</gene>
<dbReference type="SUPFAM" id="SSF48264">
    <property type="entry name" value="Cytochrome P450"/>
    <property type="match status" value="1"/>
</dbReference>
<proteinExistence type="inferred from homology"/>
<keyword evidence="6 8" id="KW-0408">Iron</keyword>
<dbReference type="InterPro" id="IPR050476">
    <property type="entry name" value="Insect_CytP450_Detox"/>
</dbReference>
<organism evidence="9 10">
    <name type="scientific">Ramularia collo-cygni</name>
    <dbReference type="NCBI Taxonomy" id="112498"/>
    <lineage>
        <taxon>Eukaryota</taxon>
        <taxon>Fungi</taxon>
        <taxon>Dikarya</taxon>
        <taxon>Ascomycota</taxon>
        <taxon>Pezizomycotina</taxon>
        <taxon>Dothideomycetes</taxon>
        <taxon>Dothideomycetidae</taxon>
        <taxon>Mycosphaerellales</taxon>
        <taxon>Mycosphaerellaceae</taxon>
        <taxon>Ramularia</taxon>
    </lineage>
</organism>
<dbReference type="GO" id="GO:0005506">
    <property type="term" value="F:iron ion binding"/>
    <property type="evidence" value="ECO:0007669"/>
    <property type="project" value="InterPro"/>
</dbReference>
<evidence type="ECO:0000256" key="7">
    <source>
        <dbReference type="ARBA" id="ARBA00023033"/>
    </source>
</evidence>
<dbReference type="STRING" id="112498.A0A2D3ULT4"/>
<dbReference type="InterPro" id="IPR001128">
    <property type="entry name" value="Cyt_P450"/>
</dbReference>
<evidence type="ECO:0000256" key="8">
    <source>
        <dbReference type="PIRSR" id="PIRSR602403-1"/>
    </source>
</evidence>
<keyword evidence="5" id="KW-0560">Oxidoreductase</keyword>
<evidence type="ECO:0000256" key="5">
    <source>
        <dbReference type="ARBA" id="ARBA00023002"/>
    </source>
</evidence>
<dbReference type="OrthoDB" id="1055148at2759"/>
<protein>
    <recommendedName>
        <fullName evidence="11">Cytochrome P450</fullName>
    </recommendedName>
</protein>
<accession>A0A2D3ULT4</accession>
<dbReference type="InterPro" id="IPR036396">
    <property type="entry name" value="Cyt_P450_sf"/>
</dbReference>
<dbReference type="PRINTS" id="PR00465">
    <property type="entry name" value="EP450IV"/>
</dbReference>
<name>A0A2D3ULT4_9PEZI</name>
<evidence type="ECO:0000256" key="1">
    <source>
        <dbReference type="ARBA" id="ARBA00001971"/>
    </source>
</evidence>
<dbReference type="EMBL" id="FJUY01000001">
    <property type="protein sequence ID" value="CZT15472.1"/>
    <property type="molecule type" value="Genomic_DNA"/>
</dbReference>
<evidence type="ECO:0000256" key="6">
    <source>
        <dbReference type="ARBA" id="ARBA00023004"/>
    </source>
</evidence>
<dbReference type="Gene3D" id="1.10.630.10">
    <property type="entry name" value="Cytochrome P450"/>
    <property type="match status" value="1"/>
</dbReference>
<reference evidence="9 10" key="1">
    <citation type="submission" date="2016-03" db="EMBL/GenBank/DDBJ databases">
        <authorList>
            <person name="Ploux O."/>
        </authorList>
    </citation>
    <scope>NUCLEOTIDE SEQUENCE [LARGE SCALE GENOMIC DNA]</scope>
    <source>
        <strain evidence="9 10">URUG2</strain>
    </source>
</reference>
<keyword evidence="7" id="KW-0503">Monooxygenase</keyword>
<dbReference type="Pfam" id="PF00067">
    <property type="entry name" value="p450"/>
    <property type="match status" value="1"/>
</dbReference>
<dbReference type="RefSeq" id="XP_023622368.1">
    <property type="nucleotide sequence ID" value="XM_023766600.1"/>
</dbReference>
<feature type="binding site" description="axial binding residue" evidence="8">
    <location>
        <position position="465"/>
    </location>
    <ligand>
        <name>heme</name>
        <dbReference type="ChEBI" id="CHEBI:30413"/>
    </ligand>
    <ligandPart>
        <name>Fe</name>
        <dbReference type="ChEBI" id="CHEBI:18248"/>
    </ligandPart>
</feature>
<dbReference type="PANTHER" id="PTHR24292:SF54">
    <property type="entry name" value="CYP9F3-RELATED"/>
    <property type="match status" value="1"/>
</dbReference>
<dbReference type="GO" id="GO:0004497">
    <property type="term" value="F:monooxygenase activity"/>
    <property type="evidence" value="ECO:0007669"/>
    <property type="project" value="UniProtKB-KW"/>
</dbReference>
<evidence type="ECO:0000313" key="9">
    <source>
        <dbReference type="EMBL" id="CZT15472.1"/>
    </source>
</evidence>
<dbReference type="CDD" id="cd00302">
    <property type="entry name" value="cytochrome_P450"/>
    <property type="match status" value="1"/>
</dbReference>
<keyword evidence="4 8" id="KW-0479">Metal-binding</keyword>
<evidence type="ECO:0000256" key="3">
    <source>
        <dbReference type="ARBA" id="ARBA00022617"/>
    </source>
</evidence>
<comment type="similarity">
    <text evidence="2">Belongs to the cytochrome P450 family.</text>
</comment>
<evidence type="ECO:0000256" key="4">
    <source>
        <dbReference type="ARBA" id="ARBA00022723"/>
    </source>
</evidence>
<dbReference type="AlphaFoldDB" id="A0A2D3ULT4"/>
<dbReference type="GeneID" id="35596600"/>
<dbReference type="InterPro" id="IPR002403">
    <property type="entry name" value="Cyt_P450_E_grp-IV"/>
</dbReference>
<dbReference type="PANTHER" id="PTHR24292">
    <property type="entry name" value="CYTOCHROME P450"/>
    <property type="match status" value="1"/>
</dbReference>
<evidence type="ECO:0008006" key="11">
    <source>
        <dbReference type="Google" id="ProtNLM"/>
    </source>
</evidence>
<keyword evidence="10" id="KW-1185">Reference proteome</keyword>